<comment type="caution">
    <text evidence="1">The sequence shown here is derived from an EMBL/GenBank/DDBJ whole genome shotgun (WGS) entry which is preliminary data.</text>
</comment>
<dbReference type="AlphaFoldDB" id="A0A1U7NDM5"/>
<accession>A0A1U7NDM5</accession>
<keyword evidence="2" id="KW-1185">Reference proteome</keyword>
<feature type="non-terminal residue" evidence="1">
    <location>
        <position position="1"/>
    </location>
</feature>
<evidence type="ECO:0008006" key="3">
    <source>
        <dbReference type="Google" id="ProtNLM"/>
    </source>
</evidence>
<reference evidence="1 2" key="1">
    <citation type="submission" date="2016-11" db="EMBL/GenBank/DDBJ databases">
        <title>Description of two novel members of the family Erysipelotrichaceae: Ileibacterium lipovorans gen. nov., sp. nov. and Dubosiella newyorkensis, gen. nov., sp. nov.</title>
        <authorList>
            <person name="Cox L.M."/>
            <person name="Sohn J."/>
            <person name="Tyrrell K.L."/>
            <person name="Citron D.M."/>
            <person name="Lawson P.A."/>
            <person name="Patel N.B."/>
            <person name="Iizumi T."/>
            <person name="Perez-Perez G.I."/>
            <person name="Goldstein E.J."/>
            <person name="Blaser M.J."/>
        </authorList>
    </citation>
    <scope>NUCLEOTIDE SEQUENCE [LARGE SCALE GENOMIC DNA]</scope>
    <source>
        <strain evidence="1 2">NYU-BL-A3</strain>
    </source>
</reference>
<name>A0A1U7NDM5_9FIRM</name>
<dbReference type="EMBL" id="MPJW01000208">
    <property type="protein sequence ID" value="OLU37332.1"/>
    <property type="molecule type" value="Genomic_DNA"/>
</dbReference>
<evidence type="ECO:0000313" key="2">
    <source>
        <dbReference type="Proteomes" id="UP000186341"/>
    </source>
</evidence>
<organism evidence="1 2">
    <name type="scientific">Ileibacterium valens</name>
    <dbReference type="NCBI Taxonomy" id="1862668"/>
    <lineage>
        <taxon>Bacteria</taxon>
        <taxon>Bacillati</taxon>
        <taxon>Bacillota</taxon>
        <taxon>Erysipelotrichia</taxon>
        <taxon>Erysipelotrichales</taxon>
        <taxon>Erysipelotrichaceae</taxon>
        <taxon>Ileibacterium</taxon>
    </lineage>
</organism>
<evidence type="ECO:0000313" key="1">
    <source>
        <dbReference type="EMBL" id="OLU37332.1"/>
    </source>
</evidence>
<gene>
    <name evidence="1" type="ORF">BO222_10850</name>
</gene>
<dbReference type="Proteomes" id="UP000186341">
    <property type="component" value="Unassembled WGS sequence"/>
</dbReference>
<proteinExistence type="predicted"/>
<protein>
    <recommendedName>
        <fullName evidence="3">Transposase</fullName>
    </recommendedName>
</protein>
<sequence length="77" mass="8637">KGNTRFISKFKSMMNNGKNRNIAIAACAREMACFIWGMATNHIENRSHCDPLTGEILSQNITIENKCSNQINGTTKF</sequence>